<protein>
    <recommendedName>
        <fullName evidence="1">Reverse transcriptase zinc-binding domain-containing protein</fullName>
    </recommendedName>
</protein>
<dbReference type="AlphaFoldDB" id="A0A6A6NBZ9"/>
<dbReference type="Proteomes" id="UP000467840">
    <property type="component" value="Chromosome 11"/>
</dbReference>
<dbReference type="EMBL" id="JAAGAX010000002">
    <property type="protein sequence ID" value="KAF2322876.1"/>
    <property type="molecule type" value="Genomic_DNA"/>
</dbReference>
<sequence length="91" mass="10689">MVNFDYNVAIAVVEEELRSLMQGKWKRLWALSMPLMVKNFLWLACRDILPTKQRLITKQVDIDPSRTVCGQNEDIVHMLLNEWNTVIEGDR</sequence>
<evidence type="ECO:0000259" key="1">
    <source>
        <dbReference type="Pfam" id="PF13966"/>
    </source>
</evidence>
<keyword evidence="4" id="KW-1185">Reference proteome</keyword>
<dbReference type="InterPro" id="IPR026960">
    <property type="entry name" value="RVT-Znf"/>
</dbReference>
<gene>
    <name evidence="2" type="ORF">GH714_031624</name>
    <name evidence="3" type="ORF">GH714_031667</name>
</gene>
<name>A0A6A6NBZ9_HEVBR</name>
<dbReference type="Pfam" id="PF13966">
    <property type="entry name" value="zf-RVT"/>
    <property type="match status" value="1"/>
</dbReference>
<reference evidence="2 4" key="1">
    <citation type="journal article" date="2020" name="Mol. Plant">
        <title>The Chromosome-Based Rubber Tree Genome Provides New Insights into Spurge Genome Evolution and Rubber Biosynthesis.</title>
        <authorList>
            <person name="Liu J."/>
            <person name="Shi C."/>
            <person name="Shi C.C."/>
            <person name="Li W."/>
            <person name="Zhang Q.J."/>
            <person name="Zhang Y."/>
            <person name="Li K."/>
            <person name="Lu H.F."/>
            <person name="Shi C."/>
            <person name="Zhu S.T."/>
            <person name="Xiao Z.Y."/>
            <person name="Nan H."/>
            <person name="Yue Y."/>
            <person name="Zhu X.G."/>
            <person name="Wu Y."/>
            <person name="Hong X.N."/>
            <person name="Fan G.Y."/>
            <person name="Tong Y."/>
            <person name="Zhang D."/>
            <person name="Mao C.L."/>
            <person name="Liu Y.L."/>
            <person name="Hao S.J."/>
            <person name="Liu W.Q."/>
            <person name="Lv M.Q."/>
            <person name="Zhang H.B."/>
            <person name="Liu Y."/>
            <person name="Hu-Tang G.R."/>
            <person name="Wang J.P."/>
            <person name="Wang J.H."/>
            <person name="Sun Y.H."/>
            <person name="Ni S.B."/>
            <person name="Chen W.B."/>
            <person name="Zhang X.C."/>
            <person name="Jiao Y.N."/>
            <person name="Eichler E.E."/>
            <person name="Li G.H."/>
            <person name="Liu X."/>
            <person name="Gao L.Z."/>
        </authorList>
    </citation>
    <scope>NUCLEOTIDE SEQUENCE [LARGE SCALE GENOMIC DNA]</scope>
    <source>
        <strain evidence="4">cv. GT1</strain>
        <tissue evidence="2">Leaf</tissue>
    </source>
</reference>
<comment type="caution">
    <text evidence="2">The sequence shown here is derived from an EMBL/GenBank/DDBJ whole genome shotgun (WGS) entry which is preliminary data.</text>
</comment>
<feature type="domain" description="Reverse transcriptase zinc-binding" evidence="1">
    <location>
        <begin position="22"/>
        <end position="80"/>
    </location>
</feature>
<dbReference type="EMBL" id="JAAGAX010000002">
    <property type="protein sequence ID" value="KAF2322874.1"/>
    <property type="molecule type" value="Genomic_DNA"/>
</dbReference>
<organism evidence="2 4">
    <name type="scientific">Hevea brasiliensis</name>
    <name type="common">Para rubber tree</name>
    <name type="synonym">Siphonia brasiliensis</name>
    <dbReference type="NCBI Taxonomy" id="3981"/>
    <lineage>
        <taxon>Eukaryota</taxon>
        <taxon>Viridiplantae</taxon>
        <taxon>Streptophyta</taxon>
        <taxon>Embryophyta</taxon>
        <taxon>Tracheophyta</taxon>
        <taxon>Spermatophyta</taxon>
        <taxon>Magnoliopsida</taxon>
        <taxon>eudicotyledons</taxon>
        <taxon>Gunneridae</taxon>
        <taxon>Pentapetalae</taxon>
        <taxon>rosids</taxon>
        <taxon>fabids</taxon>
        <taxon>Malpighiales</taxon>
        <taxon>Euphorbiaceae</taxon>
        <taxon>Crotonoideae</taxon>
        <taxon>Micrandreae</taxon>
        <taxon>Hevea</taxon>
    </lineage>
</organism>
<accession>A0A6A6NBZ9</accession>
<evidence type="ECO:0000313" key="3">
    <source>
        <dbReference type="EMBL" id="KAF2322876.1"/>
    </source>
</evidence>
<evidence type="ECO:0000313" key="4">
    <source>
        <dbReference type="Proteomes" id="UP000467840"/>
    </source>
</evidence>
<proteinExistence type="predicted"/>
<evidence type="ECO:0000313" key="2">
    <source>
        <dbReference type="EMBL" id="KAF2322874.1"/>
    </source>
</evidence>